<accession>A0ABU3CTY3</accession>
<proteinExistence type="predicted"/>
<feature type="non-terminal residue" evidence="1">
    <location>
        <position position="124"/>
    </location>
</feature>
<evidence type="ECO:0000313" key="2">
    <source>
        <dbReference type="Proteomes" id="UP001248819"/>
    </source>
</evidence>
<keyword evidence="2" id="KW-1185">Reference proteome</keyword>
<dbReference type="EMBL" id="JAVRHP010000025">
    <property type="protein sequence ID" value="MDT0649822.1"/>
    <property type="molecule type" value="Genomic_DNA"/>
</dbReference>
<evidence type="ECO:0000313" key="1">
    <source>
        <dbReference type="EMBL" id="MDT0649822.1"/>
    </source>
</evidence>
<comment type="caution">
    <text evidence="1">The sequence shown here is derived from an EMBL/GenBank/DDBJ whole genome shotgun (WGS) entry which is preliminary data.</text>
</comment>
<sequence length="124" mass="14387">MRNFLFILFLVTINVINGQDYRFGKVSEEEVLEKVHPLDSTANAAILFRSQVTYYELHQSIGFTLVTDVYERVKIYNKDGFDWATKEITAYQNNSDREKISSVKGNTYNIIDGKLEEEKLHKDG</sequence>
<name>A0ABU3CTY3_9FLAO</name>
<protein>
    <submittedName>
        <fullName evidence="1">Transglutaminase</fullName>
    </submittedName>
</protein>
<dbReference type="Proteomes" id="UP001248819">
    <property type="component" value="Unassembled WGS sequence"/>
</dbReference>
<reference evidence="1 2" key="1">
    <citation type="submission" date="2023-09" db="EMBL/GenBank/DDBJ databases">
        <authorList>
            <person name="Rey-Velasco X."/>
        </authorList>
    </citation>
    <scope>NUCLEOTIDE SEQUENCE [LARGE SCALE GENOMIC DNA]</scope>
    <source>
        <strain evidence="1 2">F297</strain>
    </source>
</reference>
<gene>
    <name evidence="1" type="ORF">RM529_06685</name>
</gene>
<organism evidence="1 2">
    <name type="scientific">Autumnicola edwardsiae</name>
    <dbReference type="NCBI Taxonomy" id="3075594"/>
    <lineage>
        <taxon>Bacteria</taxon>
        <taxon>Pseudomonadati</taxon>
        <taxon>Bacteroidota</taxon>
        <taxon>Flavobacteriia</taxon>
        <taxon>Flavobacteriales</taxon>
        <taxon>Flavobacteriaceae</taxon>
        <taxon>Autumnicola</taxon>
    </lineage>
</organism>